<name>A0A1H9JZH8_9EURY</name>
<accession>A0A1H9JZH8</accession>
<keyword evidence="3" id="KW-1185">Reference proteome</keyword>
<protein>
    <submittedName>
        <fullName evidence="2">Uncharacterized protein</fullName>
    </submittedName>
</protein>
<evidence type="ECO:0000313" key="3">
    <source>
        <dbReference type="Proteomes" id="UP000199114"/>
    </source>
</evidence>
<organism evidence="2 3">
    <name type="scientific">Natrinema salaciae</name>
    <dbReference type="NCBI Taxonomy" id="1186196"/>
    <lineage>
        <taxon>Archaea</taxon>
        <taxon>Methanobacteriati</taxon>
        <taxon>Methanobacteriota</taxon>
        <taxon>Stenosarchaea group</taxon>
        <taxon>Halobacteria</taxon>
        <taxon>Halobacteriales</taxon>
        <taxon>Natrialbaceae</taxon>
        <taxon>Natrinema</taxon>
    </lineage>
</organism>
<evidence type="ECO:0000313" key="2">
    <source>
        <dbReference type="EMBL" id="SEQ91935.1"/>
    </source>
</evidence>
<proteinExistence type="predicted"/>
<evidence type="ECO:0000256" key="1">
    <source>
        <dbReference type="SAM" id="Phobius"/>
    </source>
</evidence>
<gene>
    <name evidence="2" type="ORF">SAMN04489841_2736</name>
</gene>
<dbReference type="AlphaFoldDB" id="A0A1H9JZH8"/>
<dbReference type="Proteomes" id="UP000199114">
    <property type="component" value="Unassembled WGS sequence"/>
</dbReference>
<dbReference type="EMBL" id="FOFD01000003">
    <property type="protein sequence ID" value="SEQ91935.1"/>
    <property type="molecule type" value="Genomic_DNA"/>
</dbReference>
<keyword evidence="1" id="KW-0812">Transmembrane</keyword>
<sequence>MFALRTALLEWDLNRVTRVATAGLGVFFALHLTDGFVTEIGATFLFLSVFSVLWEIADRLLGRSFGS</sequence>
<keyword evidence="1" id="KW-1133">Transmembrane helix</keyword>
<reference evidence="3" key="1">
    <citation type="submission" date="2016-10" db="EMBL/GenBank/DDBJ databases">
        <authorList>
            <person name="Varghese N."/>
            <person name="Submissions S."/>
        </authorList>
    </citation>
    <scope>NUCLEOTIDE SEQUENCE [LARGE SCALE GENOMIC DNA]</scope>
    <source>
        <strain evidence="3">DSM 25055</strain>
    </source>
</reference>
<feature type="transmembrane region" description="Helical" evidence="1">
    <location>
        <begin position="36"/>
        <end position="57"/>
    </location>
</feature>
<keyword evidence="1" id="KW-0472">Membrane</keyword>